<gene>
    <name evidence="3" type="ORF">LY79DRAFT_540469</name>
</gene>
<evidence type="ECO:0000256" key="1">
    <source>
        <dbReference type="ARBA" id="ARBA00022737"/>
    </source>
</evidence>
<dbReference type="PANTHER" id="PTHR10039">
    <property type="entry name" value="AMELOGENIN"/>
    <property type="match status" value="1"/>
</dbReference>
<dbReference type="RefSeq" id="XP_060418379.1">
    <property type="nucleotide sequence ID" value="XM_060556867.1"/>
</dbReference>
<dbReference type="Pfam" id="PF24883">
    <property type="entry name" value="NPHP3_N"/>
    <property type="match status" value="1"/>
</dbReference>
<organism evidence="3 4">
    <name type="scientific">Colletotrichum navitas</name>
    <dbReference type="NCBI Taxonomy" id="681940"/>
    <lineage>
        <taxon>Eukaryota</taxon>
        <taxon>Fungi</taxon>
        <taxon>Dikarya</taxon>
        <taxon>Ascomycota</taxon>
        <taxon>Pezizomycotina</taxon>
        <taxon>Sordariomycetes</taxon>
        <taxon>Hypocreomycetidae</taxon>
        <taxon>Glomerellales</taxon>
        <taxon>Glomerellaceae</taxon>
        <taxon>Colletotrichum</taxon>
        <taxon>Colletotrichum graminicola species complex</taxon>
    </lineage>
</organism>
<proteinExistence type="predicted"/>
<dbReference type="EMBL" id="JAHLJV010000007">
    <property type="protein sequence ID" value="KAK1597607.1"/>
    <property type="molecule type" value="Genomic_DNA"/>
</dbReference>
<dbReference type="AlphaFoldDB" id="A0AAD8Q845"/>
<evidence type="ECO:0000259" key="2">
    <source>
        <dbReference type="Pfam" id="PF24883"/>
    </source>
</evidence>
<sequence length="259" mass="29875">MKLTFSKTKKSLMAGKATASFFFHARGDELEKTILGLVYRSLLLQLLESFRDLQTVLDDLSLIPLDQTVCPAVETLKRPFRNAILSLGQRSLTCFVDALDECSEDQVEDMVRYFEDLGDDAHENHIKLRMCFSSGHYPHIKVNNGLKMTVEDQLGRNEDLDRYVRSYLRRVDSENFTKKIQDQILKNADGVFIWVVLVLDILDKEIRDGRLFTIENRLQQIPSKLSELFKDILLRDNNTTTTWMTSCCVSRGCCLQNDH</sequence>
<dbReference type="InterPro" id="IPR056884">
    <property type="entry name" value="NPHP3-like_N"/>
</dbReference>
<accession>A0AAD8Q845</accession>
<keyword evidence="1" id="KW-0677">Repeat</keyword>
<feature type="domain" description="Nephrocystin 3-like N-terminal" evidence="2">
    <location>
        <begin position="14"/>
        <end position="134"/>
    </location>
</feature>
<evidence type="ECO:0000313" key="4">
    <source>
        <dbReference type="Proteomes" id="UP001230504"/>
    </source>
</evidence>
<name>A0AAD8Q845_9PEZI</name>
<keyword evidence="4" id="KW-1185">Reference proteome</keyword>
<dbReference type="GeneID" id="85441107"/>
<reference evidence="3" key="1">
    <citation type="submission" date="2021-06" db="EMBL/GenBank/DDBJ databases">
        <title>Comparative genomics, transcriptomics and evolutionary studies reveal genomic signatures of adaptation to plant cell wall in hemibiotrophic fungi.</title>
        <authorList>
            <consortium name="DOE Joint Genome Institute"/>
            <person name="Baroncelli R."/>
            <person name="Diaz J.F."/>
            <person name="Benocci T."/>
            <person name="Peng M."/>
            <person name="Battaglia E."/>
            <person name="Haridas S."/>
            <person name="Andreopoulos W."/>
            <person name="Labutti K."/>
            <person name="Pangilinan J."/>
            <person name="Floch G.L."/>
            <person name="Makela M.R."/>
            <person name="Henrissat B."/>
            <person name="Grigoriev I.V."/>
            <person name="Crouch J.A."/>
            <person name="De Vries R.P."/>
            <person name="Sukno S.A."/>
            <person name="Thon M.R."/>
        </authorList>
    </citation>
    <scope>NUCLEOTIDE SEQUENCE</scope>
    <source>
        <strain evidence="3">CBS 125086</strain>
    </source>
</reference>
<comment type="caution">
    <text evidence="3">The sequence shown here is derived from an EMBL/GenBank/DDBJ whole genome shotgun (WGS) entry which is preliminary data.</text>
</comment>
<evidence type="ECO:0000313" key="3">
    <source>
        <dbReference type="EMBL" id="KAK1597607.1"/>
    </source>
</evidence>
<dbReference type="PANTHER" id="PTHR10039:SF5">
    <property type="entry name" value="NACHT DOMAIN-CONTAINING PROTEIN"/>
    <property type="match status" value="1"/>
</dbReference>
<dbReference type="Proteomes" id="UP001230504">
    <property type="component" value="Unassembled WGS sequence"/>
</dbReference>
<protein>
    <recommendedName>
        <fullName evidence="2">Nephrocystin 3-like N-terminal domain-containing protein</fullName>
    </recommendedName>
</protein>